<evidence type="ECO:0000256" key="1">
    <source>
        <dbReference type="SAM" id="Phobius"/>
    </source>
</evidence>
<keyword evidence="1" id="KW-1133">Transmembrane helix</keyword>
<name>A0A8S1R5Z8_9CILI</name>
<evidence type="ECO:0008006" key="4">
    <source>
        <dbReference type="Google" id="ProtNLM"/>
    </source>
</evidence>
<protein>
    <recommendedName>
        <fullName evidence="4">Transmembrane protein</fullName>
    </recommendedName>
</protein>
<keyword evidence="1" id="KW-0472">Membrane</keyword>
<keyword evidence="3" id="KW-1185">Reference proteome</keyword>
<proteinExistence type="predicted"/>
<gene>
    <name evidence="2" type="ORF">PSON_ATCC_30995.1.T1420059</name>
</gene>
<keyword evidence="1" id="KW-0812">Transmembrane</keyword>
<dbReference type="AlphaFoldDB" id="A0A8S1R5Z8"/>
<accession>A0A8S1R5Z8</accession>
<evidence type="ECO:0000313" key="2">
    <source>
        <dbReference type="EMBL" id="CAD8123049.1"/>
    </source>
</evidence>
<dbReference type="Proteomes" id="UP000692954">
    <property type="component" value="Unassembled WGS sequence"/>
</dbReference>
<dbReference type="EMBL" id="CAJJDN010000142">
    <property type="protein sequence ID" value="CAD8123049.1"/>
    <property type="molecule type" value="Genomic_DNA"/>
</dbReference>
<comment type="caution">
    <text evidence="2">The sequence shown here is derived from an EMBL/GenBank/DDBJ whole genome shotgun (WGS) entry which is preliminary data.</text>
</comment>
<sequence>MIYNPNDTTLKQSFTLINNYNQNDSDKISFLSRAPFQTHYNTFYQNGFSFLRKLWTQSINYVDFSHSKRQEYFLKNTFFILKQNFHQQQFKLFSIYCFQRYDFTSQQIFPLQFFLNLEVSYFIQIVFIIEIVKMISIIINKISTIILQQLKSRESFDY</sequence>
<evidence type="ECO:0000313" key="3">
    <source>
        <dbReference type="Proteomes" id="UP000692954"/>
    </source>
</evidence>
<reference evidence="2" key="1">
    <citation type="submission" date="2021-01" db="EMBL/GenBank/DDBJ databases">
        <authorList>
            <consortium name="Genoscope - CEA"/>
            <person name="William W."/>
        </authorList>
    </citation>
    <scope>NUCLEOTIDE SEQUENCE</scope>
</reference>
<organism evidence="2 3">
    <name type="scientific">Paramecium sonneborni</name>
    <dbReference type="NCBI Taxonomy" id="65129"/>
    <lineage>
        <taxon>Eukaryota</taxon>
        <taxon>Sar</taxon>
        <taxon>Alveolata</taxon>
        <taxon>Ciliophora</taxon>
        <taxon>Intramacronucleata</taxon>
        <taxon>Oligohymenophorea</taxon>
        <taxon>Peniculida</taxon>
        <taxon>Parameciidae</taxon>
        <taxon>Paramecium</taxon>
    </lineage>
</organism>
<feature type="transmembrane region" description="Helical" evidence="1">
    <location>
        <begin position="119"/>
        <end position="139"/>
    </location>
</feature>